<dbReference type="Proteomes" id="UP000747399">
    <property type="component" value="Unassembled WGS sequence"/>
</dbReference>
<keyword evidence="3" id="KW-0963">Cytoplasm</keyword>
<gene>
    <name evidence="5" type="ORF">Vafri_7701</name>
</gene>
<evidence type="ECO:0000313" key="6">
    <source>
        <dbReference type="Proteomes" id="UP000747399"/>
    </source>
</evidence>
<dbReference type="PANTHER" id="PTHR21213:SF0">
    <property type="entry name" value="ZINC FINGER PROTEIN 706"/>
    <property type="match status" value="1"/>
</dbReference>
<comment type="caution">
    <text evidence="5">The sequence shown here is derived from an EMBL/GenBank/DDBJ whole genome shotgun (WGS) entry which is preliminary data.</text>
</comment>
<dbReference type="AlphaFoldDB" id="A0A8J4B1P8"/>
<dbReference type="EMBL" id="BNCO01000011">
    <property type="protein sequence ID" value="GIL51785.1"/>
    <property type="molecule type" value="Genomic_DNA"/>
</dbReference>
<dbReference type="SUPFAM" id="SSF118359">
    <property type="entry name" value="Expressed protein At2g23090/F21P24.15"/>
    <property type="match status" value="1"/>
</dbReference>
<evidence type="ECO:0000256" key="4">
    <source>
        <dbReference type="ARBA" id="ARBA00023242"/>
    </source>
</evidence>
<dbReference type="InterPro" id="IPR045230">
    <property type="entry name" value="MBS1/2-like"/>
</dbReference>
<keyword evidence="4" id="KW-0539">Nucleus</keyword>
<organism evidence="5 6">
    <name type="scientific">Volvox africanus</name>
    <dbReference type="NCBI Taxonomy" id="51714"/>
    <lineage>
        <taxon>Eukaryota</taxon>
        <taxon>Viridiplantae</taxon>
        <taxon>Chlorophyta</taxon>
        <taxon>core chlorophytes</taxon>
        <taxon>Chlorophyceae</taxon>
        <taxon>CS clade</taxon>
        <taxon>Chlamydomonadales</taxon>
        <taxon>Volvocaceae</taxon>
        <taxon>Volvox</taxon>
    </lineage>
</organism>
<reference evidence="5" key="1">
    <citation type="journal article" date="2021" name="Proc. Natl. Acad. Sci. U.S.A.">
        <title>Three genomes in the algal genus Volvox reveal the fate of a haploid sex-determining region after a transition to homothallism.</title>
        <authorList>
            <person name="Yamamoto K."/>
            <person name="Hamaji T."/>
            <person name="Kawai-Toyooka H."/>
            <person name="Matsuzaki R."/>
            <person name="Takahashi F."/>
            <person name="Nishimura Y."/>
            <person name="Kawachi M."/>
            <person name="Noguchi H."/>
            <person name="Minakuchi Y."/>
            <person name="Umen J.G."/>
            <person name="Toyoda A."/>
            <person name="Nozaki H."/>
        </authorList>
    </citation>
    <scope>NUCLEOTIDE SEQUENCE</scope>
    <source>
        <strain evidence="5">NIES-3780</strain>
    </source>
</reference>
<dbReference type="GO" id="GO:0005737">
    <property type="term" value="C:cytoplasm"/>
    <property type="evidence" value="ECO:0007669"/>
    <property type="project" value="UniProtKB-SubCell"/>
</dbReference>
<evidence type="ECO:0000256" key="2">
    <source>
        <dbReference type="ARBA" id="ARBA00004496"/>
    </source>
</evidence>
<dbReference type="GO" id="GO:0005634">
    <property type="term" value="C:nucleus"/>
    <property type="evidence" value="ECO:0007669"/>
    <property type="project" value="UniProtKB-SubCell"/>
</dbReference>
<evidence type="ECO:0000256" key="3">
    <source>
        <dbReference type="ARBA" id="ARBA00022490"/>
    </source>
</evidence>
<name>A0A8J4B1P8_9CHLO</name>
<keyword evidence="6" id="KW-1185">Reference proteome</keyword>
<proteinExistence type="predicted"/>
<evidence type="ECO:0000256" key="1">
    <source>
        <dbReference type="ARBA" id="ARBA00004123"/>
    </source>
</evidence>
<evidence type="ECO:0000313" key="5">
    <source>
        <dbReference type="EMBL" id="GIL51785.1"/>
    </source>
</evidence>
<accession>A0A8J4B1P8</accession>
<sequence length="101" mass="10986">MQQQMPFVCAMRTYVRAQVAASTTNMGGGKVGLEDRLGGKAGHAKFQCHICKQTAPDLKSMQMHHEARHPKEAWEPEKCADLHATHGGTTKGVAVRGSTKK</sequence>
<comment type="subcellular location">
    <subcellularLocation>
        <location evidence="2">Cytoplasm</location>
    </subcellularLocation>
    <subcellularLocation>
        <location evidence="1">Nucleus</location>
    </subcellularLocation>
</comment>
<protein>
    <submittedName>
        <fullName evidence="5">Uncharacterized protein</fullName>
    </submittedName>
</protein>
<dbReference type="Gene3D" id="4.10.1050.10">
    <property type="entry name" value="At2g23090-like"/>
    <property type="match status" value="1"/>
</dbReference>
<dbReference type="PANTHER" id="PTHR21213">
    <property type="entry name" value="GEO09665P1-RELATED"/>
    <property type="match status" value="1"/>
</dbReference>
<dbReference type="InterPro" id="IPR026939">
    <property type="entry name" value="ZNF706/At2g23090_sf"/>
</dbReference>